<protein>
    <recommendedName>
        <fullName evidence="8">Homeobox domain-containing protein</fullName>
    </recommendedName>
</protein>
<feature type="compositionally biased region" description="Basic and acidic residues" evidence="7">
    <location>
        <begin position="106"/>
        <end position="121"/>
    </location>
</feature>
<keyword evidence="2 5" id="KW-0238">DNA-binding</keyword>
<accession>A0A8I6SGI2</accession>
<feature type="region of interest" description="Disordered" evidence="7">
    <location>
        <begin position="1"/>
        <end position="41"/>
    </location>
</feature>
<name>A0A8I6SGI2_CIMLE</name>
<dbReference type="PRINTS" id="PR00024">
    <property type="entry name" value="HOMEOBOX"/>
</dbReference>
<dbReference type="EnsemblMetazoa" id="XM_024226432.1">
    <property type="protein sequence ID" value="XP_024082200.1"/>
    <property type="gene ID" value="LOC106673053"/>
</dbReference>
<keyword evidence="4 5" id="KW-0539">Nucleus</keyword>
<dbReference type="GO" id="GO:0000981">
    <property type="term" value="F:DNA-binding transcription factor activity, RNA polymerase II-specific"/>
    <property type="evidence" value="ECO:0007669"/>
    <property type="project" value="InterPro"/>
</dbReference>
<evidence type="ECO:0000256" key="2">
    <source>
        <dbReference type="ARBA" id="ARBA00023125"/>
    </source>
</evidence>
<evidence type="ECO:0000256" key="4">
    <source>
        <dbReference type="ARBA" id="ARBA00023242"/>
    </source>
</evidence>
<evidence type="ECO:0000313" key="9">
    <source>
        <dbReference type="EnsemblMetazoa" id="XP_024082200.1"/>
    </source>
</evidence>
<evidence type="ECO:0000259" key="8">
    <source>
        <dbReference type="PROSITE" id="PS50071"/>
    </source>
</evidence>
<dbReference type="GO" id="GO:0030154">
    <property type="term" value="P:cell differentiation"/>
    <property type="evidence" value="ECO:0007669"/>
    <property type="project" value="TreeGrafter"/>
</dbReference>
<feature type="region of interest" description="Disordered" evidence="7">
    <location>
        <begin position="83"/>
        <end position="132"/>
    </location>
</feature>
<keyword evidence="10" id="KW-1185">Reference proteome</keyword>
<organism evidence="9 10">
    <name type="scientific">Cimex lectularius</name>
    <name type="common">Bed bug</name>
    <name type="synonym">Acanthia lectularia</name>
    <dbReference type="NCBI Taxonomy" id="79782"/>
    <lineage>
        <taxon>Eukaryota</taxon>
        <taxon>Metazoa</taxon>
        <taxon>Ecdysozoa</taxon>
        <taxon>Arthropoda</taxon>
        <taxon>Hexapoda</taxon>
        <taxon>Insecta</taxon>
        <taxon>Pterygota</taxon>
        <taxon>Neoptera</taxon>
        <taxon>Paraneoptera</taxon>
        <taxon>Hemiptera</taxon>
        <taxon>Heteroptera</taxon>
        <taxon>Panheteroptera</taxon>
        <taxon>Cimicomorpha</taxon>
        <taxon>Cimicidae</taxon>
        <taxon>Cimex</taxon>
    </lineage>
</organism>
<evidence type="ECO:0000256" key="6">
    <source>
        <dbReference type="RuleBase" id="RU000682"/>
    </source>
</evidence>
<dbReference type="GeneID" id="106673053"/>
<dbReference type="SMART" id="SM00389">
    <property type="entry name" value="HOX"/>
    <property type="match status" value="1"/>
</dbReference>
<dbReference type="GO" id="GO:0005634">
    <property type="term" value="C:nucleus"/>
    <property type="evidence" value="ECO:0007669"/>
    <property type="project" value="UniProtKB-SubCell"/>
</dbReference>
<dbReference type="Proteomes" id="UP000494040">
    <property type="component" value="Unassembled WGS sequence"/>
</dbReference>
<evidence type="ECO:0000313" key="10">
    <source>
        <dbReference type="Proteomes" id="UP000494040"/>
    </source>
</evidence>
<evidence type="ECO:0000256" key="5">
    <source>
        <dbReference type="PROSITE-ProRule" id="PRU00108"/>
    </source>
</evidence>
<feature type="DNA-binding region" description="Homeobox" evidence="5">
    <location>
        <begin position="123"/>
        <end position="182"/>
    </location>
</feature>
<dbReference type="Pfam" id="PF00046">
    <property type="entry name" value="Homeodomain"/>
    <property type="match status" value="1"/>
</dbReference>
<dbReference type="InterPro" id="IPR017970">
    <property type="entry name" value="Homeobox_CS"/>
</dbReference>
<reference evidence="9" key="1">
    <citation type="submission" date="2022-01" db="UniProtKB">
        <authorList>
            <consortium name="EnsemblMetazoa"/>
        </authorList>
    </citation>
    <scope>IDENTIFICATION</scope>
</reference>
<proteinExistence type="predicted"/>
<feature type="domain" description="Homeobox" evidence="8">
    <location>
        <begin position="121"/>
        <end position="181"/>
    </location>
</feature>
<keyword evidence="3 5" id="KW-0371">Homeobox</keyword>
<evidence type="ECO:0000256" key="1">
    <source>
        <dbReference type="ARBA" id="ARBA00004123"/>
    </source>
</evidence>
<dbReference type="AlphaFoldDB" id="A0A8I6SGI2"/>
<dbReference type="RefSeq" id="XP_024082200.1">
    <property type="nucleotide sequence ID" value="XM_024226432.1"/>
</dbReference>
<dbReference type="PROSITE" id="PS50071">
    <property type="entry name" value="HOMEOBOX_2"/>
    <property type="match status" value="1"/>
</dbReference>
<evidence type="ECO:0000256" key="3">
    <source>
        <dbReference type="ARBA" id="ARBA00023155"/>
    </source>
</evidence>
<sequence length="226" mass="25038">MPVMETEETETNNNNTAPARKPLRAASWHEHVYASPPKTPTAHYIKDILGWSTEQPLNLTTRQFRPPSTDSYNKQVPEIVSGTAVSSLPGSAPCAPAPASKKRSRKDSPSSDDRSSEEGERKRKKARTTFTGRQIFELERQFELKKYLSSTERSEMAKLLSVTETQVKIWFQNRRTKWKKHDSVSTAPSSTGNSENAPGGSTTGAESSEESCLSEDIKVSASPPRP</sequence>
<dbReference type="InterPro" id="IPR050394">
    <property type="entry name" value="Homeobox_NK-like"/>
</dbReference>
<dbReference type="KEGG" id="clec:106673053"/>
<dbReference type="CDD" id="cd00086">
    <property type="entry name" value="homeodomain"/>
    <property type="match status" value="1"/>
</dbReference>
<dbReference type="InterPro" id="IPR009057">
    <property type="entry name" value="Homeodomain-like_sf"/>
</dbReference>
<feature type="compositionally biased region" description="Acidic residues" evidence="7">
    <location>
        <begin position="1"/>
        <end position="10"/>
    </location>
</feature>
<feature type="compositionally biased region" description="Polar residues" evidence="7">
    <location>
        <begin position="184"/>
        <end position="196"/>
    </location>
</feature>
<comment type="subcellular location">
    <subcellularLocation>
        <location evidence="1 5 6">Nucleus</location>
    </subcellularLocation>
</comment>
<dbReference type="OrthoDB" id="6159439at2759"/>
<dbReference type="PANTHER" id="PTHR24340">
    <property type="entry name" value="HOMEOBOX PROTEIN NKX"/>
    <property type="match status" value="1"/>
</dbReference>
<dbReference type="InterPro" id="IPR020479">
    <property type="entry name" value="HD_metazoa"/>
</dbReference>
<feature type="region of interest" description="Disordered" evidence="7">
    <location>
        <begin position="176"/>
        <end position="226"/>
    </location>
</feature>
<feature type="compositionally biased region" description="Low complexity" evidence="7">
    <location>
        <begin position="86"/>
        <end position="99"/>
    </location>
</feature>
<dbReference type="PROSITE" id="PS00027">
    <property type="entry name" value="HOMEOBOX_1"/>
    <property type="match status" value="1"/>
</dbReference>
<evidence type="ECO:0000256" key="7">
    <source>
        <dbReference type="SAM" id="MobiDB-lite"/>
    </source>
</evidence>
<dbReference type="SUPFAM" id="SSF46689">
    <property type="entry name" value="Homeodomain-like"/>
    <property type="match status" value="1"/>
</dbReference>
<dbReference type="OMA" id="AASWHEH"/>
<dbReference type="PANTHER" id="PTHR24340:SF70">
    <property type="entry name" value="NK7.1, ISOFORM A"/>
    <property type="match status" value="1"/>
</dbReference>
<dbReference type="InterPro" id="IPR001356">
    <property type="entry name" value="HD"/>
</dbReference>
<dbReference type="Gene3D" id="1.10.10.60">
    <property type="entry name" value="Homeodomain-like"/>
    <property type="match status" value="1"/>
</dbReference>
<dbReference type="GO" id="GO:0000978">
    <property type="term" value="F:RNA polymerase II cis-regulatory region sequence-specific DNA binding"/>
    <property type="evidence" value="ECO:0007669"/>
    <property type="project" value="TreeGrafter"/>
</dbReference>